<evidence type="ECO:0000313" key="1">
    <source>
        <dbReference type="EMBL" id="GIY43146.1"/>
    </source>
</evidence>
<sequence>MIPEDPLVPVLVVPPAGVVPWETDVPLPVVPSLGVEPGVPVVPVPEVPDVTPLVMLTGVAFDSALEAEAEVPEVPVTSSCTTRSSRWSCLLSSIGCHCRLKIQLHHWQLIPVYHSYQFPKLQMFLHWSCLLEYMPSLASVAVDSPLEAEAEVPEDPVTSLAVDPGIPLVAVPDVTPLIVLPGVAFVPVPVDPTLEVEPEVPVDPLAAVSDVPLLDVVPETPVVKVTVEFAETTLDKDCPRKICLYFSFNL</sequence>
<keyword evidence="2" id="KW-1185">Reference proteome</keyword>
<dbReference type="Proteomes" id="UP001054945">
    <property type="component" value="Unassembled WGS sequence"/>
</dbReference>
<comment type="caution">
    <text evidence="1">The sequence shown here is derived from an EMBL/GenBank/DDBJ whole genome shotgun (WGS) entry which is preliminary data.</text>
</comment>
<organism evidence="1 2">
    <name type="scientific">Caerostris extrusa</name>
    <name type="common">Bark spider</name>
    <name type="synonym">Caerostris bankana</name>
    <dbReference type="NCBI Taxonomy" id="172846"/>
    <lineage>
        <taxon>Eukaryota</taxon>
        <taxon>Metazoa</taxon>
        <taxon>Ecdysozoa</taxon>
        <taxon>Arthropoda</taxon>
        <taxon>Chelicerata</taxon>
        <taxon>Arachnida</taxon>
        <taxon>Araneae</taxon>
        <taxon>Araneomorphae</taxon>
        <taxon>Entelegynae</taxon>
        <taxon>Araneoidea</taxon>
        <taxon>Araneidae</taxon>
        <taxon>Caerostris</taxon>
    </lineage>
</organism>
<gene>
    <name evidence="1" type="ORF">CEXT_164951</name>
</gene>
<protein>
    <submittedName>
        <fullName evidence="1">Uncharacterized protein</fullName>
    </submittedName>
</protein>
<proteinExistence type="predicted"/>
<dbReference type="EMBL" id="BPLR01010937">
    <property type="protein sequence ID" value="GIY43146.1"/>
    <property type="molecule type" value="Genomic_DNA"/>
</dbReference>
<accession>A0AAV4TCE6</accession>
<evidence type="ECO:0000313" key="2">
    <source>
        <dbReference type="Proteomes" id="UP001054945"/>
    </source>
</evidence>
<name>A0AAV4TCE6_CAEEX</name>
<reference evidence="1 2" key="1">
    <citation type="submission" date="2021-06" db="EMBL/GenBank/DDBJ databases">
        <title>Caerostris extrusa draft genome.</title>
        <authorList>
            <person name="Kono N."/>
            <person name="Arakawa K."/>
        </authorList>
    </citation>
    <scope>NUCLEOTIDE SEQUENCE [LARGE SCALE GENOMIC DNA]</scope>
</reference>
<dbReference type="AlphaFoldDB" id="A0AAV4TCE6"/>